<dbReference type="EMBL" id="CARXXK010000001">
    <property type="protein sequence ID" value="CAI6343091.1"/>
    <property type="molecule type" value="Genomic_DNA"/>
</dbReference>
<dbReference type="GO" id="GO:0071207">
    <property type="term" value="F:histone pre-mRNA stem-loop binding"/>
    <property type="evidence" value="ECO:0007669"/>
    <property type="project" value="TreeGrafter"/>
</dbReference>
<dbReference type="InterPro" id="IPR038294">
    <property type="entry name" value="SLBP_RNA_bind_sf"/>
</dbReference>
<reference evidence="5 6" key="1">
    <citation type="submission" date="2023-01" db="EMBL/GenBank/DDBJ databases">
        <authorList>
            <person name="Whitehead M."/>
        </authorList>
    </citation>
    <scope>NUCLEOTIDE SEQUENCE [LARGE SCALE GENOMIC DNA]</scope>
</reference>
<dbReference type="GO" id="GO:0003729">
    <property type="term" value="F:mRNA binding"/>
    <property type="evidence" value="ECO:0007669"/>
    <property type="project" value="InterPro"/>
</dbReference>
<dbReference type="Pfam" id="PF15247">
    <property type="entry name" value="SLBP_RNA_bind"/>
    <property type="match status" value="1"/>
</dbReference>
<dbReference type="AlphaFoldDB" id="A0AAV0VJY7"/>
<dbReference type="InterPro" id="IPR026502">
    <property type="entry name" value="SLBP1/SLBP2"/>
</dbReference>
<feature type="region of interest" description="Disordered" evidence="3">
    <location>
        <begin position="147"/>
        <end position="182"/>
    </location>
</feature>
<dbReference type="GO" id="GO:0006398">
    <property type="term" value="P:mRNA 3'-end processing by stem-loop binding and cleavage"/>
    <property type="evidence" value="ECO:0007669"/>
    <property type="project" value="TreeGrafter"/>
</dbReference>
<dbReference type="GO" id="GO:0005737">
    <property type="term" value="C:cytoplasm"/>
    <property type="evidence" value="ECO:0007669"/>
    <property type="project" value="TreeGrafter"/>
</dbReference>
<dbReference type="GO" id="GO:0007076">
    <property type="term" value="P:mitotic chromosome condensation"/>
    <property type="evidence" value="ECO:0007669"/>
    <property type="project" value="UniProtKB-ARBA"/>
</dbReference>
<organism evidence="5 6">
    <name type="scientific">Macrosiphum euphorbiae</name>
    <name type="common">potato aphid</name>
    <dbReference type="NCBI Taxonomy" id="13131"/>
    <lineage>
        <taxon>Eukaryota</taxon>
        <taxon>Metazoa</taxon>
        <taxon>Ecdysozoa</taxon>
        <taxon>Arthropoda</taxon>
        <taxon>Hexapoda</taxon>
        <taxon>Insecta</taxon>
        <taxon>Pterygota</taxon>
        <taxon>Neoptera</taxon>
        <taxon>Paraneoptera</taxon>
        <taxon>Hemiptera</taxon>
        <taxon>Sternorrhyncha</taxon>
        <taxon>Aphidomorpha</taxon>
        <taxon>Aphidoidea</taxon>
        <taxon>Aphididae</taxon>
        <taxon>Macrosiphini</taxon>
        <taxon>Macrosiphum</taxon>
    </lineage>
</organism>
<dbReference type="PANTHER" id="PTHR17408">
    <property type="entry name" value="HISTONE RNA HAIRPIN-BINDING PROTEIN"/>
    <property type="match status" value="1"/>
</dbReference>
<evidence type="ECO:0000313" key="5">
    <source>
        <dbReference type="EMBL" id="CAI6343091.1"/>
    </source>
</evidence>
<accession>A0AAV0VJY7</accession>
<dbReference type="FunFam" id="1.10.8.1120:FF:000001">
    <property type="entry name" value="Histone RNA hairpin-binding protein-like"/>
    <property type="match status" value="1"/>
</dbReference>
<comment type="caution">
    <text evidence="5">The sequence shown here is derived from an EMBL/GenBank/DDBJ whole genome shotgun (WGS) entry which is preliminary data.</text>
</comment>
<dbReference type="Gene3D" id="1.10.8.1120">
    <property type="entry name" value="Histone RNA hairpin-binding protein RNA-binding domain"/>
    <property type="match status" value="1"/>
</dbReference>
<evidence type="ECO:0000259" key="4">
    <source>
        <dbReference type="Pfam" id="PF15247"/>
    </source>
</evidence>
<evidence type="ECO:0000256" key="3">
    <source>
        <dbReference type="SAM" id="MobiDB-lite"/>
    </source>
</evidence>
<dbReference type="GO" id="GO:0051028">
    <property type="term" value="P:mRNA transport"/>
    <property type="evidence" value="ECO:0007669"/>
    <property type="project" value="TreeGrafter"/>
</dbReference>
<evidence type="ECO:0000313" key="6">
    <source>
        <dbReference type="Proteomes" id="UP001160148"/>
    </source>
</evidence>
<evidence type="ECO:0000256" key="1">
    <source>
        <dbReference type="ARBA" id="ARBA00006151"/>
    </source>
</evidence>
<keyword evidence="6" id="KW-1185">Reference proteome</keyword>
<sequence length="338" mass="38504">MAGVDRKLKSTVTDLSGKSWAELCDSSQSSQSQTDIDSPLKLGGEASSKNRDDDDELYDLVFKPVKKEFVKASTQDDLSLTSFMNNVHMVTPVKQEYNDKTLAFDEDTICSPFVKQKFNDTPDIKPKVEVICKEENLKEEKKDLQHAKRRLTSESVVTDPVSPERVNKVNKKSTEHKSIHDTVESPKVKLGRETDPLILARRQKQIDFGRNTIGYVKYLEQVPKHERKKRHPKTPPKNLKYTRRAWDGLIKNWRVKLHLFDPDRRHDDDDALTTGSSSNLYSLGSMTSLDSSSQASDSRPSTPPPSLSEVSSQIKRENHEDVLTLNQMKSKKYKTDNN</sequence>
<protein>
    <recommendedName>
        <fullName evidence="4">Histone RNA hairpin-binding protein RNA-binding domain-containing protein</fullName>
    </recommendedName>
</protein>
<keyword evidence="2" id="KW-0694">RNA-binding</keyword>
<feature type="domain" description="Histone RNA hairpin-binding protein RNA-binding" evidence="4">
    <location>
        <begin position="195"/>
        <end position="262"/>
    </location>
</feature>
<comment type="similarity">
    <text evidence="1">Belongs to the SLBP family.</text>
</comment>
<gene>
    <name evidence="5" type="ORF">MEUPH1_LOCUS408</name>
</gene>
<feature type="compositionally biased region" description="Basic and acidic residues" evidence="3">
    <location>
        <begin position="172"/>
        <end position="182"/>
    </location>
</feature>
<evidence type="ECO:0000256" key="2">
    <source>
        <dbReference type="ARBA" id="ARBA00022884"/>
    </source>
</evidence>
<feature type="region of interest" description="Disordered" evidence="3">
    <location>
        <begin position="264"/>
        <end position="338"/>
    </location>
</feature>
<dbReference type="Proteomes" id="UP001160148">
    <property type="component" value="Unassembled WGS sequence"/>
</dbReference>
<dbReference type="InterPro" id="IPR029344">
    <property type="entry name" value="SLBP_RNA_bind"/>
</dbReference>
<dbReference type="PANTHER" id="PTHR17408:SF0">
    <property type="entry name" value="HISTONE RNA HAIRPIN-BINDING PROTEIN"/>
    <property type="match status" value="1"/>
</dbReference>
<feature type="compositionally biased region" description="Low complexity" evidence="3">
    <location>
        <begin position="282"/>
        <end position="300"/>
    </location>
</feature>
<name>A0AAV0VJY7_9HEMI</name>
<feature type="region of interest" description="Disordered" evidence="3">
    <location>
        <begin position="23"/>
        <end position="53"/>
    </location>
</feature>
<proteinExistence type="inferred from homology"/>
<dbReference type="GO" id="GO:0071204">
    <property type="term" value="C:histone pre-mRNA 3'end processing complex"/>
    <property type="evidence" value="ECO:0007669"/>
    <property type="project" value="TreeGrafter"/>
</dbReference>